<gene>
    <name evidence="2" type="ORF">RhiirA4_427505</name>
</gene>
<dbReference type="Proteomes" id="UP000234323">
    <property type="component" value="Unassembled WGS sequence"/>
</dbReference>
<comment type="caution">
    <text evidence="2">The sequence shown here is derived from an EMBL/GenBank/DDBJ whole genome shotgun (WGS) entry which is preliminary data.</text>
</comment>
<dbReference type="EMBL" id="LLXI01001854">
    <property type="protein sequence ID" value="PKY55432.1"/>
    <property type="molecule type" value="Genomic_DNA"/>
</dbReference>
<evidence type="ECO:0000313" key="3">
    <source>
        <dbReference type="Proteomes" id="UP000234323"/>
    </source>
</evidence>
<protein>
    <submittedName>
        <fullName evidence="2">Uncharacterized protein</fullName>
    </submittedName>
</protein>
<name>A0A2I1H980_9GLOM</name>
<feature type="region of interest" description="Disordered" evidence="1">
    <location>
        <begin position="1"/>
        <end position="60"/>
    </location>
</feature>
<evidence type="ECO:0000256" key="1">
    <source>
        <dbReference type="SAM" id="MobiDB-lite"/>
    </source>
</evidence>
<proteinExistence type="predicted"/>
<feature type="compositionally biased region" description="Polar residues" evidence="1">
    <location>
        <begin position="25"/>
        <end position="45"/>
    </location>
</feature>
<dbReference type="AlphaFoldDB" id="A0A2I1H980"/>
<accession>A0A2I1H980</accession>
<keyword evidence="3" id="KW-1185">Reference proteome</keyword>
<sequence length="101" mass="11654">MTSKNKSQVQKYKVAAKHSKKGKQNEQATNFSDDLMVNSTSSGSNRPAKKQRIQKNKDNSNVIQTNDIEVRQKWLEQEQQAIELLKQKIALEKELLDLKQK</sequence>
<feature type="compositionally biased region" description="Polar residues" evidence="1">
    <location>
        <begin position="1"/>
        <end position="10"/>
    </location>
</feature>
<evidence type="ECO:0000313" key="2">
    <source>
        <dbReference type="EMBL" id="PKY55432.1"/>
    </source>
</evidence>
<reference evidence="2 3" key="1">
    <citation type="submission" date="2015-10" db="EMBL/GenBank/DDBJ databases">
        <title>Genome analyses suggest a sexual origin of heterokaryosis in a supposedly ancient asexual fungus.</title>
        <authorList>
            <person name="Ropars J."/>
            <person name="Sedzielewska K."/>
            <person name="Noel J."/>
            <person name="Charron P."/>
            <person name="Farinelli L."/>
            <person name="Marton T."/>
            <person name="Kruger M."/>
            <person name="Pelin A."/>
            <person name="Brachmann A."/>
            <person name="Corradi N."/>
        </authorList>
    </citation>
    <scope>NUCLEOTIDE SEQUENCE [LARGE SCALE GENOMIC DNA]</scope>
    <source>
        <strain evidence="2 3">A4</strain>
    </source>
</reference>
<organism evidence="2 3">
    <name type="scientific">Rhizophagus irregularis</name>
    <dbReference type="NCBI Taxonomy" id="588596"/>
    <lineage>
        <taxon>Eukaryota</taxon>
        <taxon>Fungi</taxon>
        <taxon>Fungi incertae sedis</taxon>
        <taxon>Mucoromycota</taxon>
        <taxon>Glomeromycotina</taxon>
        <taxon>Glomeromycetes</taxon>
        <taxon>Glomerales</taxon>
        <taxon>Glomeraceae</taxon>
        <taxon>Rhizophagus</taxon>
    </lineage>
</organism>